<dbReference type="PROSITE" id="PS51864">
    <property type="entry name" value="ASTACIN"/>
    <property type="match status" value="1"/>
</dbReference>
<keyword evidence="4" id="KW-1185">Reference proteome</keyword>
<evidence type="ECO:0000256" key="1">
    <source>
        <dbReference type="PROSITE-ProRule" id="PRU01211"/>
    </source>
</evidence>
<comment type="caution">
    <text evidence="1">Lacks conserved residue(s) required for the propagation of feature annotation.</text>
</comment>
<evidence type="ECO:0000259" key="3">
    <source>
        <dbReference type="PROSITE" id="PS51864"/>
    </source>
</evidence>
<dbReference type="InterPro" id="IPR001506">
    <property type="entry name" value="Peptidase_M12A"/>
</dbReference>
<keyword evidence="2" id="KW-1133">Transmembrane helix</keyword>
<accession>A0A1I7Y9K4</accession>
<feature type="transmembrane region" description="Helical" evidence="2">
    <location>
        <begin position="47"/>
        <end position="67"/>
    </location>
</feature>
<feature type="domain" description="Peptidase M12A" evidence="3">
    <location>
        <begin position="70"/>
        <end position="101"/>
    </location>
</feature>
<dbReference type="Proteomes" id="UP000095287">
    <property type="component" value="Unplaced"/>
</dbReference>
<evidence type="ECO:0000313" key="4">
    <source>
        <dbReference type="Proteomes" id="UP000095287"/>
    </source>
</evidence>
<protein>
    <submittedName>
        <fullName evidence="5">Peptidase M12A domain-containing protein</fullName>
    </submittedName>
</protein>
<dbReference type="GO" id="GO:0006508">
    <property type="term" value="P:proteolysis"/>
    <property type="evidence" value="ECO:0007669"/>
    <property type="project" value="InterPro"/>
</dbReference>
<keyword evidence="2" id="KW-0812">Transmembrane</keyword>
<name>A0A1I7Y9K4_9BILA</name>
<dbReference type="GO" id="GO:0004222">
    <property type="term" value="F:metalloendopeptidase activity"/>
    <property type="evidence" value="ECO:0007669"/>
    <property type="project" value="InterPro"/>
</dbReference>
<evidence type="ECO:0000313" key="5">
    <source>
        <dbReference type="WBParaSite" id="L893_g1412.t1"/>
    </source>
</evidence>
<dbReference type="WBParaSite" id="L893_g1412.t1">
    <property type="protein sequence ID" value="L893_g1412.t1"/>
    <property type="gene ID" value="L893_g1412"/>
</dbReference>
<evidence type="ECO:0000256" key="2">
    <source>
        <dbReference type="SAM" id="Phobius"/>
    </source>
</evidence>
<dbReference type="AlphaFoldDB" id="A0A1I7Y9K4"/>
<reference evidence="5" key="1">
    <citation type="submission" date="2016-11" db="UniProtKB">
        <authorList>
            <consortium name="WormBaseParasite"/>
        </authorList>
    </citation>
    <scope>IDENTIFICATION</scope>
</reference>
<organism evidence="4 5">
    <name type="scientific">Steinernema glaseri</name>
    <dbReference type="NCBI Taxonomy" id="37863"/>
    <lineage>
        <taxon>Eukaryota</taxon>
        <taxon>Metazoa</taxon>
        <taxon>Ecdysozoa</taxon>
        <taxon>Nematoda</taxon>
        <taxon>Chromadorea</taxon>
        <taxon>Rhabditida</taxon>
        <taxon>Tylenchina</taxon>
        <taxon>Panagrolaimomorpha</taxon>
        <taxon>Strongyloidoidea</taxon>
        <taxon>Steinernematidae</taxon>
        <taxon>Steinernema</taxon>
    </lineage>
</organism>
<keyword evidence="2" id="KW-0472">Membrane</keyword>
<sequence length="101" mass="11455">MPTFPLQEEHFPTANTNNITIEKPFQGFVIRPNDIRPSPEGHSAMSIAWNMVCLLLLLLVSPSLAVVKRNAIDNELEPEKLWPTDRPIFYTFSANFSEADI</sequence>
<proteinExistence type="predicted"/>